<accession>A0A2K3TXH8</accession>
<dbReference type="PROSITE" id="PS51004">
    <property type="entry name" value="SEMA"/>
    <property type="match status" value="1"/>
</dbReference>
<evidence type="ECO:0000259" key="1">
    <source>
        <dbReference type="PROSITE" id="PS51004"/>
    </source>
</evidence>
<organism evidence="2 3">
    <name type="scientific">Escherichia coli</name>
    <dbReference type="NCBI Taxonomy" id="562"/>
    <lineage>
        <taxon>Bacteria</taxon>
        <taxon>Pseudomonadati</taxon>
        <taxon>Pseudomonadota</taxon>
        <taxon>Gammaproteobacteria</taxon>
        <taxon>Enterobacterales</taxon>
        <taxon>Enterobacteriaceae</taxon>
        <taxon>Escherichia</taxon>
    </lineage>
</organism>
<proteinExistence type="predicted"/>
<dbReference type="InterPro" id="IPR001627">
    <property type="entry name" value="Semap_dom"/>
</dbReference>
<dbReference type="Proteomes" id="UP000236598">
    <property type="component" value="Unassembled WGS sequence"/>
</dbReference>
<dbReference type="EMBL" id="PPHQ01000003">
    <property type="protein sequence ID" value="PNY69016.1"/>
    <property type="molecule type" value="Genomic_DNA"/>
</dbReference>
<feature type="domain" description="Sema" evidence="1">
    <location>
        <begin position="1"/>
        <end position="65"/>
    </location>
</feature>
<comment type="caution">
    <text evidence="2">The sequence shown here is derived from an EMBL/GenBank/DDBJ whole genome shotgun (WGS) entry which is preliminary data.</text>
</comment>
<evidence type="ECO:0000313" key="3">
    <source>
        <dbReference type="Proteomes" id="UP000236598"/>
    </source>
</evidence>
<reference evidence="2 3" key="1">
    <citation type="submission" date="2018-01" db="EMBL/GenBank/DDBJ databases">
        <title>Draft Genomic Sequencing Of Potential Extraintestinal Pathogenic Escherichia coli B8S18 Isolated From Retail Chicken Skin.</title>
        <authorList>
            <person name="Xu A."/>
            <person name="Tilman S."/>
            <person name="Wisser-Parker K."/>
            <person name="Sheen S."/>
            <person name="Sommers C."/>
        </authorList>
    </citation>
    <scope>NUCLEOTIDE SEQUENCE [LARGE SCALE GENOMIC DNA]</scope>
    <source>
        <strain evidence="2 3">B8S18Com</strain>
    </source>
</reference>
<name>A0A2K3TXH8_ECOLX</name>
<sequence length="65" mass="7173">MMTNFIITLSLCKAPSSGGAFPFQPLADSPIVDERQTPRNAFSYAVFSSPSWLAKRCNNLIICTF</sequence>
<evidence type="ECO:0000313" key="2">
    <source>
        <dbReference type="EMBL" id="PNY69016.1"/>
    </source>
</evidence>
<dbReference type="AlphaFoldDB" id="A0A2K3TXH8"/>
<protein>
    <recommendedName>
        <fullName evidence="1">Sema domain-containing protein</fullName>
    </recommendedName>
</protein>
<gene>
    <name evidence="2" type="ORF">C2M16_04975</name>
</gene>